<name>A0ABY5DWF4_9ACTN</name>
<evidence type="ECO:0000313" key="3">
    <source>
        <dbReference type="Proteomes" id="UP001056035"/>
    </source>
</evidence>
<organism evidence="2 3">
    <name type="scientific">Paraconexibacter antarcticus</name>
    <dbReference type="NCBI Taxonomy" id="2949664"/>
    <lineage>
        <taxon>Bacteria</taxon>
        <taxon>Bacillati</taxon>
        <taxon>Actinomycetota</taxon>
        <taxon>Thermoleophilia</taxon>
        <taxon>Solirubrobacterales</taxon>
        <taxon>Paraconexibacteraceae</taxon>
        <taxon>Paraconexibacter</taxon>
    </lineage>
</organism>
<dbReference type="Gene3D" id="3.40.50.300">
    <property type="entry name" value="P-loop containing nucleotide triphosphate hydrolases"/>
    <property type="match status" value="1"/>
</dbReference>
<protein>
    <recommendedName>
        <fullName evidence="1">Restriction endonuclease type I HsdR second RecA-like helicase domain-containing protein</fullName>
    </recommendedName>
</protein>
<dbReference type="Proteomes" id="UP001056035">
    <property type="component" value="Chromosome"/>
</dbReference>
<dbReference type="InterPro" id="IPR027417">
    <property type="entry name" value="P-loop_NTPase"/>
</dbReference>
<gene>
    <name evidence="2" type="ORF">NBH00_01365</name>
</gene>
<accession>A0ABY5DWF4</accession>
<dbReference type="PANTHER" id="PTHR42927:SF1">
    <property type="entry name" value="HELICASE SUPERFAMILY 1 AND 2 DOMAIN-CONTAINING PROTEIN"/>
    <property type="match status" value="1"/>
</dbReference>
<evidence type="ECO:0000313" key="2">
    <source>
        <dbReference type="EMBL" id="UTI64869.1"/>
    </source>
</evidence>
<dbReference type="InterPro" id="IPR055180">
    <property type="entry name" value="HsdR_RecA-like_helicase_dom_2"/>
</dbReference>
<sequence length="503" mass="56771">MRQAIEEDFIEDVLRNYTTYEEMLRLEDQAQRQVELPKGKASSALSRFAKFHPYLKAQKAVVVLDHYERIVRAHVGGQAKAMVVTASREEAVQWKRALDKEIAKRRSDTKTLVAFSGEVTITHPEADNLGEEYTEPQMNTVDGRSLPEKQLPDEFDKPAYGLLVVAEKYQTGFDQPKLVAMYVDKTLTGVNTVQTLSRLNRTHPLKTETFVLDFVNDAEHIRKDFEPFYGRTEATPTDIDVLFDAEKKLLSHGVIYPAEVDAFAVAWFVVSEPDHSALSGRTQGAFDRATDLADEKLDEFRDDLDRFVRFYSFLSQVVPYLTESSEKLYAFSRFLALRLRERRVGGGLSVDVSLTHYRLTEVATHTIKLGDEEVGPGSAIGGDGTGRRGDIPVTLLGELVELFNQRFGESLTDADAVHPAQALIDHIDREQSGTLRPQAASNDFDDFLRGKEPFVIDGALDAGKVSADFFRGVLDDEDFRRRTTYLAMRVLYDRYRDAPVADH</sequence>
<evidence type="ECO:0000259" key="1">
    <source>
        <dbReference type="Pfam" id="PF22679"/>
    </source>
</evidence>
<reference evidence="2 3" key="1">
    <citation type="submission" date="2022-06" db="EMBL/GenBank/DDBJ databases">
        <title>Paraconexibacter antarcticus.</title>
        <authorList>
            <person name="Kim C.S."/>
        </authorList>
    </citation>
    <scope>NUCLEOTIDE SEQUENCE [LARGE SCALE GENOMIC DNA]</scope>
    <source>
        <strain evidence="2 3">02-257</strain>
    </source>
</reference>
<dbReference type="Pfam" id="PF22679">
    <property type="entry name" value="T1R_D3-like"/>
    <property type="match status" value="1"/>
</dbReference>
<dbReference type="EMBL" id="CP098502">
    <property type="protein sequence ID" value="UTI64869.1"/>
    <property type="molecule type" value="Genomic_DNA"/>
</dbReference>
<feature type="domain" description="Restriction endonuclease type I HsdR second RecA-like helicase" evidence="1">
    <location>
        <begin position="159"/>
        <end position="207"/>
    </location>
</feature>
<dbReference type="RefSeq" id="WP_254571565.1">
    <property type="nucleotide sequence ID" value="NZ_CP098502.1"/>
</dbReference>
<proteinExistence type="predicted"/>
<keyword evidence="3" id="KW-1185">Reference proteome</keyword>
<dbReference type="PANTHER" id="PTHR42927">
    <property type="entry name" value="HELICASE SUPERFAMILY 1 AND 2 DOMAIN-CONTAINING PROTEIN"/>
    <property type="match status" value="1"/>
</dbReference>